<dbReference type="RefSeq" id="WP_075151841.1">
    <property type="nucleotide sequence ID" value="NZ_CP018820.1"/>
</dbReference>
<evidence type="ECO:0000256" key="4">
    <source>
        <dbReference type="SAM" id="Phobius"/>
    </source>
</evidence>
<keyword evidence="2" id="KW-0238">DNA-binding</keyword>
<dbReference type="GeneID" id="44133423"/>
<keyword evidence="8" id="KW-1185">Reference proteome</keyword>
<dbReference type="InterPro" id="IPR005143">
    <property type="entry name" value="TF_LuxR_autoind-bd_dom"/>
</dbReference>
<organism evidence="6 8">
    <name type="scientific">Sphingomonas koreensis</name>
    <dbReference type="NCBI Taxonomy" id="93064"/>
    <lineage>
        <taxon>Bacteria</taxon>
        <taxon>Pseudomonadati</taxon>
        <taxon>Pseudomonadota</taxon>
        <taxon>Alphaproteobacteria</taxon>
        <taxon>Sphingomonadales</taxon>
        <taxon>Sphingomonadaceae</taxon>
        <taxon>Sphingomonas</taxon>
    </lineage>
</organism>
<evidence type="ECO:0000313" key="8">
    <source>
        <dbReference type="Proteomes" id="UP000185161"/>
    </source>
</evidence>
<name>A0A1L6JB46_9SPHN</name>
<keyword evidence="4" id="KW-0812">Transmembrane</keyword>
<dbReference type="Proteomes" id="UP000286681">
    <property type="component" value="Unassembled WGS sequence"/>
</dbReference>
<accession>A0A1L6JB46</accession>
<dbReference type="Pfam" id="PF03472">
    <property type="entry name" value="Autoind_bind"/>
    <property type="match status" value="1"/>
</dbReference>
<dbReference type="OrthoDB" id="3170288at2"/>
<evidence type="ECO:0000313" key="7">
    <source>
        <dbReference type="EMBL" id="RSV04746.1"/>
    </source>
</evidence>
<feature type="domain" description="HTH luxR-type" evidence="5">
    <location>
        <begin position="175"/>
        <end position="240"/>
    </location>
</feature>
<reference evidence="7 9" key="3">
    <citation type="submission" date="2018-07" db="EMBL/GenBank/DDBJ databases">
        <title>Genomic and Epidemiologic Investigation of an Indolent Hospital Outbreak.</title>
        <authorList>
            <person name="Johnson R.C."/>
            <person name="Deming C."/>
            <person name="Conlan S."/>
            <person name="Zellmer C.J."/>
            <person name="Michelin A.V."/>
            <person name="Lee-Lin S."/>
            <person name="Thomas P.J."/>
            <person name="Park M."/>
            <person name="Weingarten R.A."/>
            <person name="Less J."/>
            <person name="Dekker J.P."/>
            <person name="Frank K.M."/>
            <person name="Musser K.A."/>
            <person name="Mcquiston J.R."/>
            <person name="Henderson D.K."/>
            <person name="Lau A.F."/>
            <person name="Palmore T.N."/>
            <person name="Segre J.A."/>
        </authorList>
    </citation>
    <scope>NUCLEOTIDE SEQUENCE [LARGE SCALE GENOMIC DNA]</scope>
    <source>
        <strain evidence="7 9">SK-NIH.Env10_0317</strain>
    </source>
</reference>
<evidence type="ECO:0000256" key="3">
    <source>
        <dbReference type="ARBA" id="ARBA00023163"/>
    </source>
</evidence>
<dbReference type="STRING" id="93064.BRX40_12705"/>
<dbReference type="EMBL" id="CP018820">
    <property type="protein sequence ID" value="APR53169.1"/>
    <property type="molecule type" value="Genomic_DNA"/>
</dbReference>
<dbReference type="CDD" id="cd06170">
    <property type="entry name" value="LuxR_C_like"/>
    <property type="match status" value="1"/>
</dbReference>
<evidence type="ECO:0000313" key="6">
    <source>
        <dbReference type="EMBL" id="APR53169.1"/>
    </source>
</evidence>
<sequence length="250" mass="28020">MRDMRAEIEWFLSAIAMVGDISMLGALLGEMTARLGFSHFALTHHANILDTPDAIIRLHDYPEAWVDYFDRQRLSLSDPVHRASHRTSAGFPWHRVAELIEMTRGDLQHIDMARAHGLIDGFTVPANIVGEAMGSCSFAVGPGRELPADTLPWAQLAGLAAFEGARRIWITGNRPPGPRPKLTDRQRDCLIWAARGKTAWESARILGISEETVIRHLKQARDRYGVEKQTSLLIRALFDGVICFGDIFRR</sequence>
<keyword evidence="1" id="KW-0805">Transcription regulation</keyword>
<evidence type="ECO:0000259" key="5">
    <source>
        <dbReference type="PROSITE" id="PS50043"/>
    </source>
</evidence>
<dbReference type="InterPro" id="IPR016032">
    <property type="entry name" value="Sig_transdc_resp-reg_C-effctor"/>
</dbReference>
<dbReference type="EMBL" id="QQWO01000005">
    <property type="protein sequence ID" value="RSV04746.1"/>
    <property type="molecule type" value="Genomic_DNA"/>
</dbReference>
<dbReference type="InterPro" id="IPR000792">
    <property type="entry name" value="Tscrpt_reg_LuxR_C"/>
</dbReference>
<dbReference type="InterPro" id="IPR036388">
    <property type="entry name" value="WH-like_DNA-bd_sf"/>
</dbReference>
<dbReference type="Pfam" id="PF00196">
    <property type="entry name" value="GerE"/>
    <property type="match status" value="1"/>
</dbReference>
<dbReference type="PROSITE" id="PS50043">
    <property type="entry name" value="HTH_LUXR_2"/>
    <property type="match status" value="1"/>
</dbReference>
<dbReference type="InterPro" id="IPR036693">
    <property type="entry name" value="TF_LuxR_autoind-bd_dom_sf"/>
</dbReference>
<proteinExistence type="predicted"/>
<keyword evidence="3" id="KW-0804">Transcription</keyword>
<feature type="transmembrane region" description="Helical" evidence="4">
    <location>
        <begin position="12"/>
        <end position="29"/>
    </location>
</feature>
<dbReference type="GO" id="GO:0003677">
    <property type="term" value="F:DNA binding"/>
    <property type="evidence" value="ECO:0007669"/>
    <property type="project" value="UniProtKB-KW"/>
</dbReference>
<evidence type="ECO:0000256" key="2">
    <source>
        <dbReference type="ARBA" id="ARBA00023125"/>
    </source>
</evidence>
<evidence type="ECO:0000313" key="9">
    <source>
        <dbReference type="Proteomes" id="UP000286681"/>
    </source>
</evidence>
<dbReference type="AlphaFoldDB" id="A0A1L6JB46"/>
<dbReference type="PANTHER" id="PTHR44688:SF16">
    <property type="entry name" value="DNA-BINDING TRANSCRIPTIONAL ACTIVATOR DEVR_DOSR"/>
    <property type="match status" value="1"/>
</dbReference>
<dbReference type="Gene3D" id="3.30.450.80">
    <property type="entry name" value="Transcription factor LuxR-like, autoinducer-binding domain"/>
    <property type="match status" value="1"/>
</dbReference>
<dbReference type="Proteomes" id="UP000185161">
    <property type="component" value="Chromosome"/>
</dbReference>
<gene>
    <name evidence="6" type="ORF">BRX40_12705</name>
    <name evidence="7" type="ORF">CA257_07485</name>
</gene>
<dbReference type="GO" id="GO:0006355">
    <property type="term" value="P:regulation of DNA-templated transcription"/>
    <property type="evidence" value="ECO:0007669"/>
    <property type="project" value="InterPro"/>
</dbReference>
<keyword evidence="4" id="KW-0472">Membrane</keyword>
<dbReference type="SUPFAM" id="SSF75516">
    <property type="entry name" value="Pheromone-binding domain of LuxR-like quorum-sensing transcription factors"/>
    <property type="match status" value="1"/>
</dbReference>
<dbReference type="Gene3D" id="1.10.10.10">
    <property type="entry name" value="Winged helix-like DNA-binding domain superfamily/Winged helix DNA-binding domain"/>
    <property type="match status" value="1"/>
</dbReference>
<reference evidence="6" key="1">
    <citation type="submission" date="2016-12" db="EMBL/GenBank/DDBJ databases">
        <title>Whole genome sequencing of Sphingomonas koreensis.</title>
        <authorList>
            <person name="Conlan S."/>
            <person name="Thomas P.J."/>
            <person name="Mullikin J."/>
            <person name="Palmore T.N."/>
            <person name="Frank K.M."/>
            <person name="Segre J.A."/>
        </authorList>
    </citation>
    <scope>NUCLEOTIDE SEQUENCE</scope>
    <source>
        <strain evidence="6">ABOJV</strain>
    </source>
</reference>
<reference evidence="8" key="2">
    <citation type="submission" date="2016-12" db="EMBL/GenBank/DDBJ databases">
        <title>Whole genome sequencing of Sphingomonas sp. ABOJV.</title>
        <authorList>
            <person name="Conlan S."/>
            <person name="Thomas P.J."/>
            <person name="Mullikin J."/>
            <person name="Palmore T.N."/>
            <person name="Frank K.M."/>
            <person name="Segre J.A."/>
        </authorList>
    </citation>
    <scope>NUCLEOTIDE SEQUENCE [LARGE SCALE GENOMIC DNA]</scope>
    <source>
        <strain evidence="8">ABOJV</strain>
    </source>
</reference>
<dbReference type="SMART" id="SM00421">
    <property type="entry name" value="HTH_LUXR"/>
    <property type="match status" value="1"/>
</dbReference>
<dbReference type="SUPFAM" id="SSF46894">
    <property type="entry name" value="C-terminal effector domain of the bipartite response regulators"/>
    <property type="match status" value="1"/>
</dbReference>
<protein>
    <submittedName>
        <fullName evidence="7">LuxR family transcriptional regulator</fullName>
    </submittedName>
</protein>
<keyword evidence="4" id="KW-1133">Transmembrane helix</keyword>
<dbReference type="KEGG" id="skr:BRX40_12705"/>
<evidence type="ECO:0000256" key="1">
    <source>
        <dbReference type="ARBA" id="ARBA00023015"/>
    </source>
</evidence>
<dbReference type="PANTHER" id="PTHR44688">
    <property type="entry name" value="DNA-BINDING TRANSCRIPTIONAL ACTIVATOR DEVR_DOSR"/>
    <property type="match status" value="1"/>
</dbReference>